<dbReference type="AlphaFoldDB" id="V2WTZ9"/>
<sequence>MLMQMTRVSLEDLIAVLRNLQNPKREKKKENKVAIPKDFNRTPAKANTFLTEVNLFLMANKNIYLDDKDKILFTLSYMKDGHAAKWMEVKAKEYKKTLTEKSLQPTDMKPEDQIHVLMWEEFLEDFNKAFKPIDQGTNAQLKIKKLKQNKRHIDEYITDFCLLAADTEYNNRALIDHFMARLNLGLLSLCLLVPDQPEDIKEWYD</sequence>
<feature type="domain" description="Retrotransposon gag" evidence="1">
    <location>
        <begin position="102"/>
        <end position="183"/>
    </location>
</feature>
<protein>
    <recommendedName>
        <fullName evidence="1">Retrotransposon gag domain-containing protein</fullName>
    </recommendedName>
</protein>
<evidence type="ECO:0000313" key="3">
    <source>
        <dbReference type="Proteomes" id="UP000017559"/>
    </source>
</evidence>
<dbReference type="HOGENOM" id="CLU_000384_30_3_1"/>
<name>V2WTZ9_MONRO</name>
<proteinExistence type="predicted"/>
<gene>
    <name evidence="2" type="ORF">Moror_11100</name>
</gene>
<dbReference type="Pfam" id="PF03732">
    <property type="entry name" value="Retrotrans_gag"/>
    <property type="match status" value="1"/>
</dbReference>
<comment type="caution">
    <text evidence="2">The sequence shown here is derived from an EMBL/GenBank/DDBJ whole genome shotgun (WGS) entry which is preliminary data.</text>
</comment>
<evidence type="ECO:0000313" key="2">
    <source>
        <dbReference type="EMBL" id="ESK83645.1"/>
    </source>
</evidence>
<organism evidence="2 3">
    <name type="scientific">Moniliophthora roreri (strain MCA 2997)</name>
    <name type="common">Cocoa frosty pod rot fungus</name>
    <name type="synonym">Crinipellis roreri</name>
    <dbReference type="NCBI Taxonomy" id="1381753"/>
    <lineage>
        <taxon>Eukaryota</taxon>
        <taxon>Fungi</taxon>
        <taxon>Dikarya</taxon>
        <taxon>Basidiomycota</taxon>
        <taxon>Agaricomycotina</taxon>
        <taxon>Agaricomycetes</taxon>
        <taxon>Agaricomycetidae</taxon>
        <taxon>Agaricales</taxon>
        <taxon>Marasmiineae</taxon>
        <taxon>Marasmiaceae</taxon>
        <taxon>Moniliophthora</taxon>
    </lineage>
</organism>
<dbReference type="InterPro" id="IPR005162">
    <property type="entry name" value="Retrotrans_gag_dom"/>
</dbReference>
<keyword evidence="3" id="KW-1185">Reference proteome</keyword>
<reference evidence="2 3" key="1">
    <citation type="journal article" date="2014" name="BMC Genomics">
        <title>Genome and secretome analysis of the hemibiotrophic fungal pathogen, Moniliophthora roreri, which causes frosty pod rot disease of cacao: mechanisms of the biotrophic and necrotrophic phases.</title>
        <authorList>
            <person name="Meinhardt L.W."/>
            <person name="Costa G.G.L."/>
            <person name="Thomazella D.P.T."/>
            <person name="Teixeira P.J.P.L."/>
            <person name="Carazzolle M.F."/>
            <person name="Schuster S.C."/>
            <person name="Carlson J.E."/>
            <person name="Guiltinan M.J."/>
            <person name="Mieczkowski P."/>
            <person name="Farmer A."/>
            <person name="Ramaraj T."/>
            <person name="Crozier J."/>
            <person name="Davis R.E."/>
            <person name="Shao J."/>
            <person name="Melnick R.L."/>
            <person name="Pereira G.A.G."/>
            <person name="Bailey B.A."/>
        </authorList>
    </citation>
    <scope>NUCLEOTIDE SEQUENCE [LARGE SCALE GENOMIC DNA]</scope>
    <source>
        <strain evidence="2 3">MCA 2997</strain>
    </source>
</reference>
<evidence type="ECO:0000259" key="1">
    <source>
        <dbReference type="Pfam" id="PF03732"/>
    </source>
</evidence>
<dbReference type="KEGG" id="mrr:Moror_11100"/>
<dbReference type="EMBL" id="AWSO01001485">
    <property type="protein sequence ID" value="ESK83645.1"/>
    <property type="molecule type" value="Genomic_DNA"/>
</dbReference>
<accession>V2WTZ9</accession>
<dbReference type="OrthoDB" id="2425918at2759"/>
<dbReference type="Proteomes" id="UP000017559">
    <property type="component" value="Unassembled WGS sequence"/>
</dbReference>